<evidence type="ECO:0000256" key="1">
    <source>
        <dbReference type="ARBA" id="ARBA00008171"/>
    </source>
</evidence>
<keyword evidence="2" id="KW-0808">Transferase</keyword>
<dbReference type="PANTHER" id="PTHR26392:SF92">
    <property type="entry name" value="PROTEIN KINASE DOMAIN-CONTAINING PROTEIN"/>
    <property type="match status" value="1"/>
</dbReference>
<protein>
    <recommendedName>
        <fullName evidence="6">Protein kinase domain-containing protein</fullName>
    </recommendedName>
</protein>
<comment type="caution">
    <text evidence="7">The sequence shown here is derived from an EMBL/GenBank/DDBJ whole genome shotgun (WGS) entry which is preliminary data.</text>
</comment>
<dbReference type="AlphaFoldDB" id="A0AAU9WNB7"/>
<dbReference type="PANTHER" id="PTHR26392">
    <property type="entry name" value="MITOGEN-ACTIVATED PROTEIN KINASE KINASE KINASE 7-RELATED"/>
    <property type="match status" value="1"/>
</dbReference>
<dbReference type="InterPro" id="IPR000719">
    <property type="entry name" value="Prot_kinase_dom"/>
</dbReference>
<dbReference type="InterPro" id="IPR045063">
    <property type="entry name" value="Dynamin_N"/>
</dbReference>
<dbReference type="SMART" id="SM00220">
    <property type="entry name" value="S_TKc"/>
    <property type="match status" value="1"/>
</dbReference>
<dbReference type="InterPro" id="IPR001245">
    <property type="entry name" value="Ser-Thr/Tyr_kinase_cat_dom"/>
</dbReference>
<organism evidence="7 8">
    <name type="scientific">Pocillopora meandrina</name>
    <dbReference type="NCBI Taxonomy" id="46732"/>
    <lineage>
        <taxon>Eukaryota</taxon>
        <taxon>Metazoa</taxon>
        <taxon>Cnidaria</taxon>
        <taxon>Anthozoa</taxon>
        <taxon>Hexacorallia</taxon>
        <taxon>Scleractinia</taxon>
        <taxon>Astrocoeniina</taxon>
        <taxon>Pocilloporidae</taxon>
        <taxon>Pocillopora</taxon>
    </lineage>
</organism>
<evidence type="ECO:0000256" key="5">
    <source>
        <dbReference type="PROSITE-ProRule" id="PRU10141"/>
    </source>
</evidence>
<dbReference type="PROSITE" id="PS50011">
    <property type="entry name" value="PROTEIN_KINASE_DOM"/>
    <property type="match status" value="1"/>
</dbReference>
<dbReference type="SUPFAM" id="SSF56112">
    <property type="entry name" value="Protein kinase-like (PK-like)"/>
    <property type="match status" value="1"/>
</dbReference>
<keyword evidence="2" id="KW-0723">Serine/threonine-protein kinase</keyword>
<keyword evidence="3 5" id="KW-0547">Nucleotide-binding</keyword>
<evidence type="ECO:0000259" key="6">
    <source>
        <dbReference type="PROSITE" id="PS50011"/>
    </source>
</evidence>
<dbReference type="InterPro" id="IPR027417">
    <property type="entry name" value="P-loop_NTPase"/>
</dbReference>
<gene>
    <name evidence="7" type="ORF">PMEA_00008079</name>
</gene>
<keyword evidence="2" id="KW-0418">Kinase</keyword>
<evidence type="ECO:0000256" key="2">
    <source>
        <dbReference type="ARBA" id="ARBA00022527"/>
    </source>
</evidence>
<dbReference type="Proteomes" id="UP001159428">
    <property type="component" value="Unassembled WGS sequence"/>
</dbReference>
<comment type="similarity">
    <text evidence="1">Belongs to the protein kinase superfamily. TKL Ser/Thr protein kinase family. ROCO subfamily.</text>
</comment>
<evidence type="ECO:0000256" key="3">
    <source>
        <dbReference type="ARBA" id="ARBA00022741"/>
    </source>
</evidence>
<dbReference type="EMBL" id="CALNXJ010000017">
    <property type="protein sequence ID" value="CAH3120084.1"/>
    <property type="molecule type" value="Genomic_DNA"/>
</dbReference>
<evidence type="ECO:0000313" key="7">
    <source>
        <dbReference type="EMBL" id="CAH3120084.1"/>
    </source>
</evidence>
<sequence length="991" mass="113160">MSALLDIDKIDDIMEMANTMATLKIPSKGLKTLDQMKAKVKETLQSSEKKSSWTAKEAFSVLTEAKKEDERKRATLLGFYERTDDCLQSMDGKVHNLLEQNIGNLKEKIASHKQNLLKKEYIVLVAGETSSGKSTLLNLILGEQLLPYAVLSTTSTICELRYGDTPKLVAHFKNKELGDTTKTVVLEEPSEASERSYLQQISEFVHLKTNRERGSDYEKIELFWPHNLLKENIVIVDSPGIGESTIMDDIVKEYLPEAFAFIYVIKSENAGGIQRDRVEKLIEHARQISLDKQRESSSNCALFVCNKWDQVPSKESDEVKNYVVTKLTQCWPSLDPESQIIYMSAKEASEAQKLGVVTEEFAELMNGIRSMVLKCIEARLQIQWRWLDYLLARMALHTKAFIRNSSEDRKNVIDRMKFITDRLQSIERQQGTVSKELQSYLENKTDHAVSTLSRYLKSPEVIEQFSLWTLDDVPSTEESWELTKSYIQKALMRRLQEKIEEWEEKNHIFSDARASLIRYFQERFSYVEGQLRMLEGSVLAGDAVGSGSDPLASDDFSVAEKVIIGVTSPIWVPVGLVVLVVSVPVVGAIALKEKLENWNKIRQYNKNKCAFMAKASQEYLNEAAEEQHLKSYVMEQLKEAQVCLKQVLERIPQLIEEDKMLCQQLRDENRSKKEVEDFYQPLHERSVKIRDEMALFGIKEVRTMDISGDDLEWQDYAPLGKGAFAAVYRGKLKMRGKDKPVDVAVKVWNEELNEDTASGILSEAEILRKLNYPFIVKFYGTALRKEGERLKAILVMELCKENLRHIFRHEGNIPGKSSTATAARDVIGWAKDIANALEYIHKQGIVHRDLKLENILLSQENIVKVADVGVSKEAKAITGTMVGTPLYLAPEVIKSRLYDYKADIYSFGIMLWEMWYGIRALLDVGGNVQEFFEKVGEGVRPKHVRGSKKPPPCWHELMQRCWDEKPDNRPDASECYEKLAELYQEFGAPSS</sequence>
<dbReference type="Pfam" id="PF00350">
    <property type="entry name" value="Dynamin_N"/>
    <property type="match status" value="1"/>
</dbReference>
<dbReference type="GO" id="GO:0005524">
    <property type="term" value="F:ATP binding"/>
    <property type="evidence" value="ECO:0007669"/>
    <property type="project" value="UniProtKB-UniRule"/>
</dbReference>
<dbReference type="InterPro" id="IPR011009">
    <property type="entry name" value="Kinase-like_dom_sf"/>
</dbReference>
<dbReference type="Gene3D" id="1.10.510.10">
    <property type="entry name" value="Transferase(Phosphotransferase) domain 1"/>
    <property type="match status" value="1"/>
</dbReference>
<dbReference type="GO" id="GO:0004674">
    <property type="term" value="F:protein serine/threonine kinase activity"/>
    <property type="evidence" value="ECO:0007669"/>
    <property type="project" value="UniProtKB-KW"/>
</dbReference>
<dbReference type="InterPro" id="IPR017441">
    <property type="entry name" value="Protein_kinase_ATP_BS"/>
</dbReference>
<keyword evidence="4 5" id="KW-0067">ATP-binding</keyword>
<dbReference type="Pfam" id="PF07714">
    <property type="entry name" value="PK_Tyr_Ser-Thr"/>
    <property type="match status" value="1"/>
</dbReference>
<dbReference type="PROSITE" id="PS00108">
    <property type="entry name" value="PROTEIN_KINASE_ST"/>
    <property type="match status" value="1"/>
</dbReference>
<dbReference type="SUPFAM" id="SSF52540">
    <property type="entry name" value="P-loop containing nucleoside triphosphate hydrolases"/>
    <property type="match status" value="1"/>
</dbReference>
<dbReference type="Gene3D" id="3.40.50.300">
    <property type="entry name" value="P-loop containing nucleotide triphosphate hydrolases"/>
    <property type="match status" value="1"/>
</dbReference>
<reference evidence="7 8" key="1">
    <citation type="submission" date="2022-05" db="EMBL/GenBank/DDBJ databases">
        <authorList>
            <consortium name="Genoscope - CEA"/>
            <person name="William W."/>
        </authorList>
    </citation>
    <scope>NUCLEOTIDE SEQUENCE [LARGE SCALE GENOMIC DNA]</scope>
</reference>
<keyword evidence="8" id="KW-1185">Reference proteome</keyword>
<proteinExistence type="inferred from homology"/>
<evidence type="ECO:0000313" key="8">
    <source>
        <dbReference type="Proteomes" id="UP001159428"/>
    </source>
</evidence>
<dbReference type="InterPro" id="IPR008271">
    <property type="entry name" value="Ser/Thr_kinase_AS"/>
</dbReference>
<dbReference type="PROSITE" id="PS00107">
    <property type="entry name" value="PROTEIN_KINASE_ATP"/>
    <property type="match status" value="1"/>
</dbReference>
<feature type="domain" description="Protein kinase" evidence="6">
    <location>
        <begin position="713"/>
        <end position="986"/>
    </location>
</feature>
<evidence type="ECO:0000256" key="4">
    <source>
        <dbReference type="ARBA" id="ARBA00022840"/>
    </source>
</evidence>
<feature type="binding site" evidence="5">
    <location>
        <position position="746"/>
    </location>
    <ligand>
        <name>ATP</name>
        <dbReference type="ChEBI" id="CHEBI:30616"/>
    </ligand>
</feature>
<name>A0AAU9WNB7_9CNID</name>
<accession>A0AAU9WNB7</accession>